<keyword evidence="1" id="KW-0732">Signal</keyword>
<name>A0ABQ5V3P1_9PROT</name>
<organism evidence="2 3">
    <name type="scientific">Algimonas porphyrae</name>
    <dbReference type="NCBI Taxonomy" id="1128113"/>
    <lineage>
        <taxon>Bacteria</taxon>
        <taxon>Pseudomonadati</taxon>
        <taxon>Pseudomonadota</taxon>
        <taxon>Alphaproteobacteria</taxon>
        <taxon>Maricaulales</taxon>
        <taxon>Robiginitomaculaceae</taxon>
        <taxon>Algimonas</taxon>
    </lineage>
</organism>
<comment type="caution">
    <text evidence="2">The sequence shown here is derived from an EMBL/GenBank/DDBJ whole genome shotgun (WGS) entry which is preliminary data.</text>
</comment>
<sequence>MQQTRLTLSILSLMMLPLATTALATDPGSTDEVSTNIPIQLSPVASQNYLRYLSWPETGYVAASADGRVIKNSFCAQTHACGQDAETVALSGCKAKSGAAACTIIYTPAGQTHAIRLHPQAAFLNAGYRPMRYELERGTQLSSGWMAWRGTHNGAPHDYEIVLDSADGQGRCIGTSKRITKADNWAYDMTCSTGPDFEISTQYDHDTSIESGIGLDEAGQAIHLSLFKLQD</sequence>
<feature type="chain" id="PRO_5045634925" evidence="1">
    <location>
        <begin position="25"/>
        <end position="231"/>
    </location>
</feature>
<dbReference type="Proteomes" id="UP001161390">
    <property type="component" value="Unassembled WGS sequence"/>
</dbReference>
<reference evidence="2" key="1">
    <citation type="journal article" date="2014" name="Int. J. Syst. Evol. Microbiol.">
        <title>Complete genome of a new Firmicutes species belonging to the dominant human colonic microbiota ('Ruminococcus bicirculans') reveals two chromosomes and a selective capacity to utilize plant glucans.</title>
        <authorList>
            <consortium name="NISC Comparative Sequencing Program"/>
            <person name="Wegmann U."/>
            <person name="Louis P."/>
            <person name="Goesmann A."/>
            <person name="Henrissat B."/>
            <person name="Duncan S.H."/>
            <person name="Flint H.J."/>
        </authorList>
    </citation>
    <scope>NUCLEOTIDE SEQUENCE</scope>
    <source>
        <strain evidence="2">NBRC 108216</strain>
    </source>
</reference>
<accession>A0ABQ5V3P1</accession>
<proteinExistence type="predicted"/>
<reference evidence="2" key="2">
    <citation type="submission" date="2023-01" db="EMBL/GenBank/DDBJ databases">
        <title>Draft genome sequence of Algimonas porphyrae strain NBRC 108216.</title>
        <authorList>
            <person name="Sun Q."/>
            <person name="Mori K."/>
        </authorList>
    </citation>
    <scope>NUCLEOTIDE SEQUENCE</scope>
    <source>
        <strain evidence="2">NBRC 108216</strain>
    </source>
</reference>
<dbReference type="EMBL" id="BSNJ01000004">
    <property type="protein sequence ID" value="GLQ21290.1"/>
    <property type="molecule type" value="Genomic_DNA"/>
</dbReference>
<gene>
    <name evidence="2" type="ORF">GCM10007854_22450</name>
</gene>
<keyword evidence="3" id="KW-1185">Reference proteome</keyword>
<evidence type="ECO:0000313" key="2">
    <source>
        <dbReference type="EMBL" id="GLQ21290.1"/>
    </source>
</evidence>
<protein>
    <submittedName>
        <fullName evidence="2">Uncharacterized protein</fullName>
    </submittedName>
</protein>
<evidence type="ECO:0000313" key="3">
    <source>
        <dbReference type="Proteomes" id="UP001161390"/>
    </source>
</evidence>
<feature type="signal peptide" evidence="1">
    <location>
        <begin position="1"/>
        <end position="24"/>
    </location>
</feature>
<evidence type="ECO:0000256" key="1">
    <source>
        <dbReference type="SAM" id="SignalP"/>
    </source>
</evidence>